<keyword evidence="9" id="KW-1185">Reference proteome</keyword>
<evidence type="ECO:0000256" key="3">
    <source>
        <dbReference type="ARBA" id="ARBA00023170"/>
    </source>
</evidence>
<sequence length="157" mass="16684">MKQAGTPCIPVLILLFLTPFCRSDDRLSPAKPLSPGDTIISKGGDFALGFFSPDSSNASLYLGIWYHNMAGRTIVWTTNRDDPIAAASSPTLAITNSSDLVLSDSQGRTPWAVKSDIKGSMGVTAVPLDTGNFVVQSPNGTSIWQSFDHPTDTLLPG</sequence>
<reference evidence="8" key="2">
    <citation type="submission" date="2018-03" db="EMBL/GenBank/DDBJ databases">
        <title>The Triticum urartu genome reveals the dynamic nature of wheat genome evolution.</title>
        <authorList>
            <person name="Ling H."/>
            <person name="Ma B."/>
            <person name="Shi X."/>
            <person name="Liu H."/>
            <person name="Dong L."/>
            <person name="Sun H."/>
            <person name="Cao Y."/>
            <person name="Gao Q."/>
            <person name="Zheng S."/>
            <person name="Li Y."/>
            <person name="Yu Y."/>
            <person name="Du H."/>
            <person name="Qi M."/>
            <person name="Li Y."/>
            <person name="Yu H."/>
            <person name="Cui Y."/>
            <person name="Wang N."/>
            <person name="Chen C."/>
            <person name="Wu H."/>
            <person name="Zhao Y."/>
            <person name="Zhang J."/>
            <person name="Li Y."/>
            <person name="Zhou W."/>
            <person name="Zhang B."/>
            <person name="Hu W."/>
            <person name="Eijk M."/>
            <person name="Tang J."/>
            <person name="Witsenboer H."/>
            <person name="Zhao S."/>
            <person name="Li Z."/>
            <person name="Zhang A."/>
            <person name="Wang D."/>
            <person name="Liang C."/>
        </authorList>
    </citation>
    <scope>NUCLEOTIDE SEQUENCE [LARGE SCALE GENOMIC DNA]</scope>
    <source>
        <strain evidence="8">cv. G1812</strain>
    </source>
</reference>
<protein>
    <recommendedName>
        <fullName evidence="2">non-specific serine/threonine protein kinase</fullName>
        <ecNumber evidence="2">2.7.11.1</ecNumber>
    </recommendedName>
</protein>
<dbReference type="FunFam" id="2.90.10.10:FF:000014">
    <property type="entry name" value="Serine/threonine-protein kinase"/>
    <property type="match status" value="1"/>
</dbReference>
<evidence type="ECO:0000256" key="2">
    <source>
        <dbReference type="ARBA" id="ARBA00012513"/>
    </source>
</evidence>
<dbReference type="PROSITE" id="PS50927">
    <property type="entry name" value="BULB_LECTIN"/>
    <property type="match status" value="1"/>
</dbReference>
<evidence type="ECO:0000259" key="7">
    <source>
        <dbReference type="PROSITE" id="PS50927"/>
    </source>
</evidence>
<dbReference type="GO" id="GO:0016020">
    <property type="term" value="C:membrane"/>
    <property type="evidence" value="ECO:0007669"/>
    <property type="project" value="UniProtKB-SubCell"/>
</dbReference>
<dbReference type="Gramene" id="TuG1812G0200005304.01.T01">
    <property type="protein sequence ID" value="TuG1812G0200005304.01.T01.cds303210"/>
    <property type="gene ID" value="TuG1812G0200005304.01"/>
</dbReference>
<name>A0A8R7PJ87_TRIUA</name>
<dbReference type="EnsemblPlants" id="TuG1812G0200005304.01.T01">
    <property type="protein sequence ID" value="TuG1812G0200005304.01.T01.cds303210"/>
    <property type="gene ID" value="TuG1812G0200005304.01"/>
</dbReference>
<dbReference type="Pfam" id="PF01453">
    <property type="entry name" value="B_lectin"/>
    <property type="match status" value="1"/>
</dbReference>
<evidence type="ECO:0000256" key="6">
    <source>
        <dbReference type="SAM" id="SignalP"/>
    </source>
</evidence>
<organism evidence="8 9">
    <name type="scientific">Triticum urartu</name>
    <name type="common">Red wild einkorn</name>
    <name type="synonym">Crithodium urartu</name>
    <dbReference type="NCBI Taxonomy" id="4572"/>
    <lineage>
        <taxon>Eukaryota</taxon>
        <taxon>Viridiplantae</taxon>
        <taxon>Streptophyta</taxon>
        <taxon>Embryophyta</taxon>
        <taxon>Tracheophyta</taxon>
        <taxon>Spermatophyta</taxon>
        <taxon>Magnoliopsida</taxon>
        <taxon>Liliopsida</taxon>
        <taxon>Poales</taxon>
        <taxon>Poaceae</taxon>
        <taxon>BOP clade</taxon>
        <taxon>Pooideae</taxon>
        <taxon>Triticodae</taxon>
        <taxon>Triticeae</taxon>
        <taxon>Triticinae</taxon>
        <taxon>Triticum</taxon>
    </lineage>
</organism>
<dbReference type="SUPFAM" id="SSF51110">
    <property type="entry name" value="alpha-D-mannose-specific plant lectins"/>
    <property type="match status" value="1"/>
</dbReference>
<dbReference type="Proteomes" id="UP000015106">
    <property type="component" value="Chromosome 2"/>
</dbReference>
<dbReference type="SMART" id="SM00108">
    <property type="entry name" value="B_lectin"/>
    <property type="match status" value="1"/>
</dbReference>
<evidence type="ECO:0000313" key="8">
    <source>
        <dbReference type="EnsemblPlants" id="TuG1812G0200005304.01.T01.cds303210"/>
    </source>
</evidence>
<feature type="domain" description="Bulb-type lectin" evidence="7">
    <location>
        <begin position="24"/>
        <end position="148"/>
    </location>
</feature>
<dbReference type="Gene3D" id="2.90.10.10">
    <property type="entry name" value="Bulb-type lectin domain"/>
    <property type="match status" value="1"/>
</dbReference>
<comment type="catalytic activity">
    <reaction evidence="5">
        <text>L-seryl-[protein] + ATP = O-phospho-L-seryl-[protein] + ADP + H(+)</text>
        <dbReference type="Rhea" id="RHEA:17989"/>
        <dbReference type="Rhea" id="RHEA-COMP:9863"/>
        <dbReference type="Rhea" id="RHEA-COMP:11604"/>
        <dbReference type="ChEBI" id="CHEBI:15378"/>
        <dbReference type="ChEBI" id="CHEBI:29999"/>
        <dbReference type="ChEBI" id="CHEBI:30616"/>
        <dbReference type="ChEBI" id="CHEBI:83421"/>
        <dbReference type="ChEBI" id="CHEBI:456216"/>
        <dbReference type="EC" id="2.7.11.1"/>
    </reaction>
</comment>
<evidence type="ECO:0000313" key="9">
    <source>
        <dbReference type="Proteomes" id="UP000015106"/>
    </source>
</evidence>
<dbReference type="InterPro" id="IPR036426">
    <property type="entry name" value="Bulb-type_lectin_dom_sf"/>
</dbReference>
<dbReference type="AlphaFoldDB" id="A0A8R7PJ87"/>
<keyword evidence="3" id="KW-0675">Receptor</keyword>
<proteinExistence type="predicted"/>
<comment type="subcellular location">
    <subcellularLocation>
        <location evidence="1">Membrane</location>
        <topology evidence="1">Single-pass type I membrane protein</topology>
    </subcellularLocation>
</comment>
<feature type="signal peptide" evidence="6">
    <location>
        <begin position="1"/>
        <end position="23"/>
    </location>
</feature>
<dbReference type="GO" id="GO:0004674">
    <property type="term" value="F:protein serine/threonine kinase activity"/>
    <property type="evidence" value="ECO:0007669"/>
    <property type="project" value="UniProtKB-EC"/>
</dbReference>
<dbReference type="EC" id="2.7.11.1" evidence="2"/>
<feature type="chain" id="PRO_5035950050" description="non-specific serine/threonine protein kinase" evidence="6">
    <location>
        <begin position="24"/>
        <end position="157"/>
    </location>
</feature>
<keyword evidence="6" id="KW-0732">Signal</keyword>
<dbReference type="CDD" id="cd00028">
    <property type="entry name" value="B_lectin"/>
    <property type="match status" value="1"/>
</dbReference>
<reference evidence="9" key="1">
    <citation type="journal article" date="2013" name="Nature">
        <title>Draft genome of the wheat A-genome progenitor Triticum urartu.</title>
        <authorList>
            <person name="Ling H.Q."/>
            <person name="Zhao S."/>
            <person name="Liu D."/>
            <person name="Wang J."/>
            <person name="Sun H."/>
            <person name="Zhang C."/>
            <person name="Fan H."/>
            <person name="Li D."/>
            <person name="Dong L."/>
            <person name="Tao Y."/>
            <person name="Gao C."/>
            <person name="Wu H."/>
            <person name="Li Y."/>
            <person name="Cui Y."/>
            <person name="Guo X."/>
            <person name="Zheng S."/>
            <person name="Wang B."/>
            <person name="Yu K."/>
            <person name="Liang Q."/>
            <person name="Yang W."/>
            <person name="Lou X."/>
            <person name="Chen J."/>
            <person name="Feng M."/>
            <person name="Jian J."/>
            <person name="Zhang X."/>
            <person name="Luo G."/>
            <person name="Jiang Y."/>
            <person name="Liu J."/>
            <person name="Wang Z."/>
            <person name="Sha Y."/>
            <person name="Zhang B."/>
            <person name="Wu H."/>
            <person name="Tang D."/>
            <person name="Shen Q."/>
            <person name="Xue P."/>
            <person name="Zou S."/>
            <person name="Wang X."/>
            <person name="Liu X."/>
            <person name="Wang F."/>
            <person name="Yang Y."/>
            <person name="An X."/>
            <person name="Dong Z."/>
            <person name="Zhang K."/>
            <person name="Zhang X."/>
            <person name="Luo M.C."/>
            <person name="Dvorak J."/>
            <person name="Tong Y."/>
            <person name="Wang J."/>
            <person name="Yang H."/>
            <person name="Li Z."/>
            <person name="Wang D."/>
            <person name="Zhang A."/>
            <person name="Wang J."/>
        </authorList>
    </citation>
    <scope>NUCLEOTIDE SEQUENCE</scope>
    <source>
        <strain evidence="9">cv. G1812</strain>
    </source>
</reference>
<accession>A0A8R7PJ87</accession>
<dbReference type="InterPro" id="IPR001480">
    <property type="entry name" value="Bulb-type_lectin_dom"/>
</dbReference>
<dbReference type="GO" id="GO:0051707">
    <property type="term" value="P:response to other organism"/>
    <property type="evidence" value="ECO:0007669"/>
    <property type="project" value="UniProtKB-ARBA"/>
</dbReference>
<comment type="catalytic activity">
    <reaction evidence="4">
        <text>L-threonyl-[protein] + ATP = O-phospho-L-threonyl-[protein] + ADP + H(+)</text>
        <dbReference type="Rhea" id="RHEA:46608"/>
        <dbReference type="Rhea" id="RHEA-COMP:11060"/>
        <dbReference type="Rhea" id="RHEA-COMP:11605"/>
        <dbReference type="ChEBI" id="CHEBI:15378"/>
        <dbReference type="ChEBI" id="CHEBI:30013"/>
        <dbReference type="ChEBI" id="CHEBI:30616"/>
        <dbReference type="ChEBI" id="CHEBI:61977"/>
        <dbReference type="ChEBI" id="CHEBI:456216"/>
        <dbReference type="EC" id="2.7.11.1"/>
    </reaction>
</comment>
<dbReference type="PANTHER" id="PTHR32444">
    <property type="entry name" value="BULB-TYPE LECTIN DOMAIN-CONTAINING PROTEIN"/>
    <property type="match status" value="1"/>
</dbReference>
<dbReference type="PANTHER" id="PTHR32444:SF142">
    <property type="entry name" value="RECEPTOR-LIKE SERINE_THREONINE-PROTEIN KINASE"/>
    <property type="match status" value="1"/>
</dbReference>
<reference evidence="8" key="3">
    <citation type="submission" date="2022-06" db="UniProtKB">
        <authorList>
            <consortium name="EnsemblPlants"/>
        </authorList>
    </citation>
    <scope>IDENTIFICATION</scope>
</reference>
<evidence type="ECO:0000256" key="4">
    <source>
        <dbReference type="ARBA" id="ARBA00047899"/>
    </source>
</evidence>
<evidence type="ECO:0000256" key="1">
    <source>
        <dbReference type="ARBA" id="ARBA00004479"/>
    </source>
</evidence>
<evidence type="ECO:0000256" key="5">
    <source>
        <dbReference type="ARBA" id="ARBA00048679"/>
    </source>
</evidence>